<evidence type="ECO:0000256" key="1">
    <source>
        <dbReference type="ARBA" id="ARBA00022722"/>
    </source>
</evidence>
<evidence type="ECO:0000256" key="3">
    <source>
        <dbReference type="ARBA" id="ARBA00022801"/>
    </source>
</evidence>
<dbReference type="Proteomes" id="UP000642488">
    <property type="component" value="Unassembled WGS sequence"/>
</dbReference>
<keyword evidence="1" id="KW-0540">Nuclease</keyword>
<sequence>MKAIPVSQVAPGHPDHALLSAIAGDITARAGGRAALADKLAAMLRACIDDVIMTAKTGRRSYDELEKTEKTYIGTRVEIELRALLGLKRGRLDTEILGHDVDIKHTMGANWMIPTEAVDQPCIVVAADEVQARCYMGLIVARADHLTAGQNKDAKRSVSAHGFAQILWLVERHPYPPNFWRTVDPDTVARIFAGDTGNARMAQLFREIQRRPIARDVVEAVARQRDFMRRIRSDKGRGTRDILAREGVLLLSGQYDAALIAELGLRTCGPSEFIACRPASAAQIDLAARHGLALGGKGSPAG</sequence>
<organism evidence="5 6">
    <name type="scientific">Palleronia pontilimi</name>
    <dbReference type="NCBI Taxonomy" id="1964209"/>
    <lineage>
        <taxon>Bacteria</taxon>
        <taxon>Pseudomonadati</taxon>
        <taxon>Pseudomonadota</taxon>
        <taxon>Alphaproteobacteria</taxon>
        <taxon>Rhodobacterales</taxon>
        <taxon>Roseobacteraceae</taxon>
        <taxon>Palleronia</taxon>
    </lineage>
</organism>
<evidence type="ECO:0000313" key="5">
    <source>
        <dbReference type="EMBL" id="MBJ3764155.1"/>
    </source>
</evidence>
<dbReference type="InterPro" id="IPR015210">
    <property type="entry name" value="NaeI"/>
</dbReference>
<comment type="caution">
    <text evidence="5">The sequence shown here is derived from an EMBL/GenBank/DDBJ whole genome shotgun (WGS) entry which is preliminary data.</text>
</comment>
<reference evidence="5" key="1">
    <citation type="submission" date="2020-12" db="EMBL/GenBank/DDBJ databases">
        <title>Bacterial taxonomy.</title>
        <authorList>
            <person name="Pan X."/>
        </authorList>
    </citation>
    <scope>NUCLEOTIDE SEQUENCE</scope>
    <source>
        <strain evidence="5">KCTC 52957</strain>
    </source>
</reference>
<evidence type="ECO:0000259" key="4">
    <source>
        <dbReference type="Pfam" id="PF09126"/>
    </source>
</evidence>
<evidence type="ECO:0000313" key="6">
    <source>
        <dbReference type="Proteomes" id="UP000642488"/>
    </source>
</evidence>
<proteinExistence type="predicted"/>
<dbReference type="SUPFAM" id="SSF52980">
    <property type="entry name" value="Restriction endonuclease-like"/>
    <property type="match status" value="1"/>
</dbReference>
<dbReference type="InterPro" id="IPR037057">
    <property type="entry name" value="DNA_rep_MutH/T2_RE_sf"/>
</dbReference>
<dbReference type="InterPro" id="IPR011335">
    <property type="entry name" value="Restrct_endonuc-II-like"/>
</dbReference>
<dbReference type="GO" id="GO:0003677">
    <property type="term" value="F:DNA binding"/>
    <property type="evidence" value="ECO:0007669"/>
    <property type="project" value="InterPro"/>
</dbReference>
<dbReference type="Gene3D" id="3.40.600.10">
    <property type="entry name" value="DNA mismatch repair MutH/Restriction endonuclease, type II"/>
    <property type="match status" value="1"/>
</dbReference>
<dbReference type="Gene3D" id="1.10.10.10">
    <property type="entry name" value="Winged helix-like DNA-binding domain superfamily/Winged helix DNA-binding domain"/>
    <property type="match status" value="1"/>
</dbReference>
<dbReference type="Pfam" id="PF09126">
    <property type="entry name" value="NaeI"/>
    <property type="match status" value="1"/>
</dbReference>
<keyword evidence="6" id="KW-1185">Reference proteome</keyword>
<keyword evidence="3" id="KW-0378">Hydrolase</keyword>
<accession>A0A934IIU9</accession>
<name>A0A934IIU9_9RHOB</name>
<evidence type="ECO:0000256" key="2">
    <source>
        <dbReference type="ARBA" id="ARBA00022759"/>
    </source>
</evidence>
<dbReference type="GO" id="GO:0009036">
    <property type="term" value="F:type II site-specific deoxyribonuclease activity"/>
    <property type="evidence" value="ECO:0007669"/>
    <property type="project" value="InterPro"/>
</dbReference>
<dbReference type="CDD" id="cd22338">
    <property type="entry name" value="NaeI-like"/>
    <property type="match status" value="1"/>
</dbReference>
<keyword evidence="2" id="KW-0255">Endonuclease</keyword>
<dbReference type="GO" id="GO:0009307">
    <property type="term" value="P:DNA restriction-modification system"/>
    <property type="evidence" value="ECO:0007669"/>
    <property type="project" value="InterPro"/>
</dbReference>
<dbReference type="EMBL" id="JAEKPD010000018">
    <property type="protein sequence ID" value="MBJ3764155.1"/>
    <property type="molecule type" value="Genomic_DNA"/>
</dbReference>
<dbReference type="RefSeq" id="WP_198917331.1">
    <property type="nucleotide sequence ID" value="NZ_JAEKPD010000018.1"/>
</dbReference>
<dbReference type="InterPro" id="IPR036388">
    <property type="entry name" value="WH-like_DNA-bd_sf"/>
</dbReference>
<feature type="domain" description="Type II restriction enzyme NaeI" evidence="4">
    <location>
        <begin position="38"/>
        <end position="282"/>
    </location>
</feature>
<protein>
    <recommendedName>
        <fullName evidence="4">Type II restriction enzyme NaeI domain-containing protein</fullName>
    </recommendedName>
</protein>
<dbReference type="AlphaFoldDB" id="A0A934IIU9"/>
<gene>
    <name evidence="5" type="ORF">ILP92_15510</name>
</gene>